<evidence type="ECO:0000313" key="2">
    <source>
        <dbReference type="Proteomes" id="UP000694925"/>
    </source>
</evidence>
<reference evidence="3" key="1">
    <citation type="submission" date="2025-08" db="UniProtKB">
        <authorList>
            <consortium name="RefSeq"/>
        </authorList>
    </citation>
    <scope>IDENTIFICATION</scope>
    <source>
        <tissue evidence="3">Whole body</tissue>
    </source>
</reference>
<dbReference type="RefSeq" id="XP_026674587.1">
    <property type="nucleotide sequence ID" value="XM_026818786.1"/>
</dbReference>
<feature type="region of interest" description="Disordered" evidence="1">
    <location>
        <begin position="71"/>
        <end position="90"/>
    </location>
</feature>
<evidence type="ECO:0000256" key="1">
    <source>
        <dbReference type="SAM" id="MobiDB-lite"/>
    </source>
</evidence>
<accession>A0AAJ7SCF1</accession>
<dbReference type="Proteomes" id="UP000694925">
    <property type="component" value="Unplaced"/>
</dbReference>
<protein>
    <submittedName>
        <fullName evidence="3">Uncharacterized protein LOC113465116</fullName>
    </submittedName>
</protein>
<proteinExistence type="predicted"/>
<sequence>MFKIQSLIKHKNFTDMSYSQEEVERKRLLALQRKKEAQAKKNLSSFGNIGANLSSTSNVSCSSSKVFSSTSSMKINENRPPEVNKSFNQNSSNNFFNQRVVLKEIVT</sequence>
<dbReference type="KEGG" id="ccal:113465116"/>
<organism evidence="2 3">
    <name type="scientific">Ceratina calcarata</name>
    <dbReference type="NCBI Taxonomy" id="156304"/>
    <lineage>
        <taxon>Eukaryota</taxon>
        <taxon>Metazoa</taxon>
        <taxon>Ecdysozoa</taxon>
        <taxon>Arthropoda</taxon>
        <taxon>Hexapoda</taxon>
        <taxon>Insecta</taxon>
        <taxon>Pterygota</taxon>
        <taxon>Neoptera</taxon>
        <taxon>Endopterygota</taxon>
        <taxon>Hymenoptera</taxon>
        <taxon>Apocrita</taxon>
        <taxon>Aculeata</taxon>
        <taxon>Apoidea</taxon>
        <taxon>Anthophila</taxon>
        <taxon>Apidae</taxon>
        <taxon>Ceratina</taxon>
        <taxon>Zadontomerus</taxon>
    </lineage>
</organism>
<dbReference type="GeneID" id="113465116"/>
<evidence type="ECO:0000313" key="3">
    <source>
        <dbReference type="RefSeq" id="XP_026674587.1"/>
    </source>
</evidence>
<name>A0AAJ7SCF1_9HYME</name>
<dbReference type="AlphaFoldDB" id="A0AAJ7SCF1"/>
<gene>
    <name evidence="3" type="primary">LOC113465116</name>
</gene>
<keyword evidence="2" id="KW-1185">Reference proteome</keyword>